<proteinExistence type="predicted"/>
<dbReference type="RefSeq" id="WP_090364874.1">
    <property type="nucleotide sequence ID" value="NZ_FNEM01000006.1"/>
</dbReference>
<dbReference type="SUPFAM" id="SSF53474">
    <property type="entry name" value="alpha/beta-Hydrolases"/>
    <property type="match status" value="1"/>
</dbReference>
<dbReference type="AlphaFoldDB" id="A0A1G8RWZ6"/>
<keyword evidence="3" id="KW-1185">Reference proteome</keyword>
<name>A0A1G8RWZ6_9GAMM</name>
<reference evidence="3" key="1">
    <citation type="submission" date="2016-10" db="EMBL/GenBank/DDBJ databases">
        <authorList>
            <person name="Varghese N."/>
            <person name="Submissions S."/>
        </authorList>
    </citation>
    <scope>NUCLEOTIDE SEQUENCE [LARGE SCALE GENOMIC DNA]</scope>
    <source>
        <strain evidence="3">DSM 23317</strain>
    </source>
</reference>
<dbReference type="InterPro" id="IPR050266">
    <property type="entry name" value="AB_hydrolase_sf"/>
</dbReference>
<dbReference type="EMBL" id="FNEM01000006">
    <property type="protein sequence ID" value="SDJ21436.1"/>
    <property type="molecule type" value="Genomic_DNA"/>
</dbReference>
<dbReference type="OrthoDB" id="9779853at2"/>
<dbReference type="Pfam" id="PF00561">
    <property type="entry name" value="Abhydrolase_1"/>
    <property type="match status" value="1"/>
</dbReference>
<feature type="domain" description="AB hydrolase-1" evidence="1">
    <location>
        <begin position="20"/>
        <end position="126"/>
    </location>
</feature>
<evidence type="ECO:0000259" key="1">
    <source>
        <dbReference type="Pfam" id="PF00561"/>
    </source>
</evidence>
<dbReference type="PRINTS" id="PR00111">
    <property type="entry name" value="ABHYDROLASE"/>
</dbReference>
<dbReference type="InterPro" id="IPR029058">
    <property type="entry name" value="AB_hydrolase_fold"/>
</dbReference>
<accession>A0A1G8RWZ6</accession>
<dbReference type="Proteomes" id="UP000199527">
    <property type="component" value="Unassembled WGS sequence"/>
</dbReference>
<dbReference type="Gene3D" id="3.40.50.1820">
    <property type="entry name" value="alpha/beta hydrolase"/>
    <property type="match status" value="1"/>
</dbReference>
<dbReference type="PANTHER" id="PTHR43798">
    <property type="entry name" value="MONOACYLGLYCEROL LIPASE"/>
    <property type="match status" value="1"/>
</dbReference>
<dbReference type="InterPro" id="IPR000073">
    <property type="entry name" value="AB_hydrolase_1"/>
</dbReference>
<organism evidence="2 3">
    <name type="scientific">Ferrimonas sediminum</name>
    <dbReference type="NCBI Taxonomy" id="718193"/>
    <lineage>
        <taxon>Bacteria</taxon>
        <taxon>Pseudomonadati</taxon>
        <taxon>Pseudomonadota</taxon>
        <taxon>Gammaproteobacteria</taxon>
        <taxon>Alteromonadales</taxon>
        <taxon>Ferrimonadaceae</taxon>
        <taxon>Ferrimonas</taxon>
    </lineage>
</organism>
<gene>
    <name evidence="2" type="ORF">SAMN04488540_1067</name>
</gene>
<evidence type="ECO:0000313" key="2">
    <source>
        <dbReference type="EMBL" id="SDJ21436.1"/>
    </source>
</evidence>
<sequence length="273" mass="29764">MHNIEIQGSRLAYLDVGQGPVLLFGHSYLWDSAMWAPQVEVLSQHYRCIVPDLWDHGQSGPRPAGCRNLAGVADTMLALMDALQIEEFTVVGLSVGGMWGTELALKAPARVQALVLMNTFVGLEPEVTHQKYFGMLRMIEQTGGVPAPMAEQIVPLFFANDVKQANPGLADGFKAVLLGLAPERVEGVVAMGRMIFGRRDLIDQLPKLTLPVLILTGQQDKARSVLESYLMQDEITASVLKEIPHAGHISTLENPGFVNDALGAFLQQAIRRG</sequence>
<evidence type="ECO:0000313" key="3">
    <source>
        <dbReference type="Proteomes" id="UP000199527"/>
    </source>
</evidence>
<protein>
    <submittedName>
        <fullName evidence="2">Pimeloyl-ACP methyl ester carboxylesterase</fullName>
    </submittedName>
</protein>
<dbReference type="PANTHER" id="PTHR43798:SF29">
    <property type="entry name" value="AB HYDROLASE-1 DOMAIN-CONTAINING PROTEIN"/>
    <property type="match status" value="1"/>
</dbReference>